<evidence type="ECO:0000259" key="2">
    <source>
        <dbReference type="SMART" id="SM00479"/>
    </source>
</evidence>
<evidence type="ECO:0000313" key="3">
    <source>
        <dbReference type="EMBL" id="NMF95303.1"/>
    </source>
</evidence>
<keyword evidence="4" id="KW-1185">Reference proteome</keyword>
<dbReference type="PANTHER" id="PTHR30231:SF41">
    <property type="entry name" value="DNA POLYMERASE III SUBUNIT EPSILON"/>
    <property type="match status" value="1"/>
</dbReference>
<dbReference type="InterPro" id="IPR036397">
    <property type="entry name" value="RNaseH_sf"/>
</dbReference>
<dbReference type="SMART" id="SM00479">
    <property type="entry name" value="EXOIII"/>
    <property type="match status" value="1"/>
</dbReference>
<protein>
    <recommendedName>
        <fullName evidence="2">Exonuclease domain-containing protein</fullName>
    </recommendedName>
</protein>
<feature type="coiled-coil region" evidence="1">
    <location>
        <begin position="313"/>
        <end position="366"/>
    </location>
</feature>
<gene>
    <name evidence="3" type="ORF">GO608_18520</name>
</gene>
<reference evidence="3" key="1">
    <citation type="submission" date="2019-12" db="EMBL/GenBank/DDBJ databases">
        <title>Comparative genomics gives insights into the taxonomy of the Azoarcus-Aromatoleum group and reveals separate origins of nif in the plant-associated Azoarcus and non-plant-associated Aromatoleum sub-groups.</title>
        <authorList>
            <person name="Lafos M."/>
            <person name="Maluk M."/>
            <person name="Batista M."/>
            <person name="Junghare M."/>
            <person name="Carmona M."/>
            <person name="Faoro H."/>
            <person name="Cruz L.M."/>
            <person name="Battistoni F."/>
            <person name="De Souza E."/>
            <person name="Pedrosa F."/>
            <person name="Chen W.-M."/>
            <person name="Poole P.S."/>
            <person name="Dixon R.A."/>
            <person name="James E.K."/>
        </authorList>
    </citation>
    <scope>NUCLEOTIDE SEQUENCE</scope>
    <source>
        <strain evidence="3">U120</strain>
    </source>
</reference>
<dbReference type="SUPFAM" id="SSF53098">
    <property type="entry name" value="Ribonuclease H-like"/>
    <property type="match status" value="1"/>
</dbReference>
<keyword evidence="1" id="KW-0175">Coiled coil</keyword>
<dbReference type="EMBL" id="WTVH01000061">
    <property type="protein sequence ID" value="NMF95303.1"/>
    <property type="molecule type" value="Genomic_DNA"/>
</dbReference>
<dbReference type="CDD" id="cd06127">
    <property type="entry name" value="DEDDh"/>
    <property type="match status" value="1"/>
</dbReference>
<dbReference type="InterPro" id="IPR012337">
    <property type="entry name" value="RNaseH-like_sf"/>
</dbReference>
<dbReference type="RefSeq" id="WP_169200499.1">
    <property type="nucleotide sequence ID" value="NZ_WTVH02000001.1"/>
</dbReference>
<sequence length="449" mass="50416">MTYILIVLTVLIGFAAAWVVFREKPAQTEPVSASSTPGETSKNYALFLDLETTGLDPENDRITEICLFRAAFGETVHDGLGTLINPGRPIPRRVVELTGITDEMVTDKPGEEILHKFFDYIGADPVHAYNADFDMGFLRAAAKRLGRSFNNESRCVLELLREKHPNLRSYKLGDACTALGIHPEGKAHRAQGDAIRAIALWDAIRTKKQPDATYLRHSYVDNDDDDEECEVYGHFNMAGECFYVRTVRGGQSTIPDKDPIWAFYTEQMVAGKYDIRLLDNGLTYEKALAVKDKLLKTHAKTVLNRANPWRKYNAKAQERYQSLKGQIDTLINSGKLVEKTNPDDALDAYRRAIKLGEEQLDLLLEDSLLGEVDRAYGKIHRCNSLLKAVDRITMVLCRNKLHVEAAATADDLFNRYPGTNSLPGAEKIRDRISKRLGKGSSRQQHPDTC</sequence>
<name>A0ABX1N7R7_9RHOO</name>
<dbReference type="Proteomes" id="UP000601990">
    <property type="component" value="Unassembled WGS sequence"/>
</dbReference>
<comment type="caution">
    <text evidence="3">The sequence shown here is derived from an EMBL/GenBank/DDBJ whole genome shotgun (WGS) entry which is preliminary data.</text>
</comment>
<feature type="domain" description="Exonuclease" evidence="2">
    <location>
        <begin position="44"/>
        <end position="210"/>
    </location>
</feature>
<dbReference type="Pfam" id="PF00929">
    <property type="entry name" value="RNase_T"/>
    <property type="match status" value="1"/>
</dbReference>
<dbReference type="PANTHER" id="PTHR30231">
    <property type="entry name" value="DNA POLYMERASE III SUBUNIT EPSILON"/>
    <property type="match status" value="1"/>
</dbReference>
<evidence type="ECO:0000313" key="4">
    <source>
        <dbReference type="Proteomes" id="UP000601990"/>
    </source>
</evidence>
<dbReference type="InterPro" id="IPR013520">
    <property type="entry name" value="Ribonucl_H"/>
</dbReference>
<proteinExistence type="predicted"/>
<evidence type="ECO:0000256" key="1">
    <source>
        <dbReference type="SAM" id="Coils"/>
    </source>
</evidence>
<dbReference type="Gene3D" id="3.30.420.10">
    <property type="entry name" value="Ribonuclease H-like superfamily/Ribonuclease H"/>
    <property type="match status" value="1"/>
</dbReference>
<accession>A0ABX1N7R7</accession>
<organism evidence="3 4">
    <name type="scientific">Aromatoleum buckelii</name>
    <dbReference type="NCBI Taxonomy" id="200254"/>
    <lineage>
        <taxon>Bacteria</taxon>
        <taxon>Pseudomonadati</taxon>
        <taxon>Pseudomonadota</taxon>
        <taxon>Betaproteobacteria</taxon>
        <taxon>Rhodocyclales</taxon>
        <taxon>Rhodocyclaceae</taxon>
        <taxon>Aromatoleum</taxon>
    </lineage>
</organism>